<dbReference type="AlphaFoldDB" id="A0AA96J9G6"/>
<proteinExistence type="predicted"/>
<sequence length="286" mass="30178">MSETQAPVEPWEARPRGRWPEWARTLVALAAAAAVLWAVVQFGTGGVLVAGFGALIGLGYVAAALIGGPVLLTLIAKKLTGVPHTVGAIAGTVISVLLTIVAASHYGQLSMMWVPALGIDVAYPLAGLAGALVWSASVGPWPFRALGALAGVGAVGLAFAVLGSDPLIPAVRVGAPSAEEDFEDFSDSIDDFLSTDAPGTTSRSRDDTVALGASRLQPAQRHLARARRRTSRRRARLATSRGGRLWRCVFHSFFEGPQRSRLWLRCCWCGCGGSGRQQDRRGLVDE</sequence>
<feature type="transmembrane region" description="Helical" evidence="1">
    <location>
        <begin position="22"/>
        <end position="40"/>
    </location>
</feature>
<reference evidence="2" key="1">
    <citation type="submission" date="2023-09" db="EMBL/GenBank/DDBJ databases">
        <title>Demequina sp. a novel bacteria isolated from Capsicum annuum.</title>
        <authorList>
            <person name="Humaira Z."/>
            <person name="Lee J."/>
            <person name="Cho D."/>
        </authorList>
    </citation>
    <scope>NUCLEOTIDE SEQUENCE</scope>
    <source>
        <strain evidence="2">PMTSA13</strain>
    </source>
</reference>
<keyword evidence="1" id="KW-0472">Membrane</keyword>
<dbReference type="KEGG" id="dcp:RN607_13840"/>
<keyword evidence="1" id="KW-1133">Transmembrane helix</keyword>
<feature type="transmembrane region" description="Helical" evidence="1">
    <location>
        <begin position="86"/>
        <end position="106"/>
    </location>
</feature>
<dbReference type="EMBL" id="CP134880">
    <property type="protein sequence ID" value="WNM27267.1"/>
    <property type="molecule type" value="Genomic_DNA"/>
</dbReference>
<feature type="transmembrane region" description="Helical" evidence="1">
    <location>
        <begin position="112"/>
        <end position="134"/>
    </location>
</feature>
<feature type="transmembrane region" description="Helical" evidence="1">
    <location>
        <begin position="141"/>
        <end position="162"/>
    </location>
</feature>
<evidence type="ECO:0000313" key="2">
    <source>
        <dbReference type="EMBL" id="WNM27267.1"/>
    </source>
</evidence>
<keyword evidence="1" id="KW-0812">Transmembrane</keyword>
<gene>
    <name evidence="2" type="ORF">RN607_13840</name>
</gene>
<dbReference type="Proteomes" id="UP001303408">
    <property type="component" value="Chromosome"/>
</dbReference>
<organism evidence="2">
    <name type="scientific">Demequina capsici</name>
    <dbReference type="NCBI Taxonomy" id="3075620"/>
    <lineage>
        <taxon>Bacteria</taxon>
        <taxon>Bacillati</taxon>
        <taxon>Actinomycetota</taxon>
        <taxon>Actinomycetes</taxon>
        <taxon>Micrococcales</taxon>
        <taxon>Demequinaceae</taxon>
        <taxon>Demequina</taxon>
    </lineage>
</organism>
<evidence type="ECO:0000256" key="1">
    <source>
        <dbReference type="SAM" id="Phobius"/>
    </source>
</evidence>
<protein>
    <submittedName>
        <fullName evidence="2">Uncharacterized protein</fullName>
    </submittedName>
</protein>
<accession>A0AA96J9G6</accession>
<dbReference type="RefSeq" id="WP_313543219.1">
    <property type="nucleotide sequence ID" value="NZ_CP134880.1"/>
</dbReference>
<feature type="transmembrane region" description="Helical" evidence="1">
    <location>
        <begin position="46"/>
        <end position="74"/>
    </location>
</feature>
<name>A0AA96J9G6_9MICO</name>